<gene>
    <name evidence="1" type="ORF">C5Y96_16630</name>
</gene>
<evidence type="ECO:0000313" key="1">
    <source>
        <dbReference type="EMBL" id="PQO28002.1"/>
    </source>
</evidence>
<sequence>MALAKKYIIDAVGICKQTGSVVVSLMDEEDWDEEDEHIKLLQDKLATYLRFIESGDMQKAYPKAQGRTVRIEIRGRCRPSEGGQRFLDETAERIRAKGIDVQTSYESPWDSFL</sequence>
<reference evidence="1 2" key="1">
    <citation type="submission" date="2018-02" db="EMBL/GenBank/DDBJ databases">
        <title>Comparative genomes isolates from brazilian mangrove.</title>
        <authorList>
            <person name="Araujo J.E."/>
            <person name="Taketani R.G."/>
            <person name="Silva M.C.P."/>
            <person name="Loureco M.V."/>
            <person name="Andreote F.D."/>
        </authorList>
    </citation>
    <scope>NUCLEOTIDE SEQUENCE [LARGE SCALE GENOMIC DNA]</scope>
    <source>
        <strain evidence="1 2">HEX-2 MGV</strain>
    </source>
</reference>
<name>A0A2S8F771_9BACT</name>
<dbReference type="Pfam" id="PF20212">
    <property type="entry name" value="DUF6572"/>
    <property type="match status" value="1"/>
</dbReference>
<comment type="caution">
    <text evidence="1">The sequence shown here is derived from an EMBL/GenBank/DDBJ whole genome shotgun (WGS) entry which is preliminary data.</text>
</comment>
<dbReference type="Proteomes" id="UP000240009">
    <property type="component" value="Unassembled WGS sequence"/>
</dbReference>
<accession>A0A2S8F771</accession>
<organism evidence="1 2">
    <name type="scientific">Blastopirellula marina</name>
    <dbReference type="NCBI Taxonomy" id="124"/>
    <lineage>
        <taxon>Bacteria</taxon>
        <taxon>Pseudomonadati</taxon>
        <taxon>Planctomycetota</taxon>
        <taxon>Planctomycetia</taxon>
        <taxon>Pirellulales</taxon>
        <taxon>Pirellulaceae</taxon>
        <taxon>Blastopirellula</taxon>
    </lineage>
</organism>
<dbReference type="RefSeq" id="WP_105355600.1">
    <property type="nucleotide sequence ID" value="NZ_PUIA01000051.1"/>
</dbReference>
<dbReference type="OrthoDB" id="2229810at2"/>
<dbReference type="EMBL" id="PUIA01000051">
    <property type="protein sequence ID" value="PQO28002.1"/>
    <property type="molecule type" value="Genomic_DNA"/>
</dbReference>
<dbReference type="AlphaFoldDB" id="A0A2S8F771"/>
<dbReference type="InterPro" id="IPR046702">
    <property type="entry name" value="DUF6572"/>
</dbReference>
<protein>
    <submittedName>
        <fullName evidence="1">Uncharacterized protein</fullName>
    </submittedName>
</protein>
<evidence type="ECO:0000313" key="2">
    <source>
        <dbReference type="Proteomes" id="UP000240009"/>
    </source>
</evidence>
<proteinExistence type="predicted"/>